<sequence length="941" mass="106671">MATETIQLNSSTNPTSMMKTFDGQTNKNVPVVNHTFTDEELGLLKGTKLEPLNLSKVVKLLKDPHSAMLYDRHLHILRKILRHYKNGFLMKDLVQVFKILNLCADRVDTQPFYVEPMVELIALCDRPFLNERASDELTFEQISIESISQLAYLMRVPSKEVREQICKTLQNFYTQEETRKQEVQGHKANRLEFNKKVIEESDVAETLIKSLTLLENDLETRITVLKVLQKVSKTSAKNCNKMLNANAAYNLTSRLMDFNDHEGQILFRSTEIIWNLLENGDTSIVANQLNNFECIGQLRDGFLTQLNHGYSHYDRQLRNDLLVVCSLIAEHCPNAPFIETGFCKQLTLLGTFQEVKSYNALVKHLKLGTNHEDFELKKIILNLLVLISRDSSVLPIYTDTRLLLSLFHYVRPSEKETLPREWTPAQLEEIQLHAMSCLVTLSPLLLDDFMLCQGSTRLLLLLEWCVGPENYNGAGNSLHGVGGRGSKKSQMRYCLRIMRAMTATNSDKILQDFVDQGAIGQILGVLDKFWLYGWIKEEIDVCMQTDMLSILSVLCEGEVHRQEIVGQEGVKSLVPYLTVDLGTLQSGLGHHQLLVSAVDCIWAAVVGCQITEDAFLELEGAYHLLDLLENAPSGFRNMILGCLLDLADNPKTSVHINSWRGNRDDTAAHLFCELWRQEEAQMGVSRDDKAGVSDFQKPLMGSLQAERGTIPAPAICPSPAIVDISENIRAKIYALFCKMGFGELAGLTTEDHITLTIIEHYLDFKLGEVWGEIVQELKAEDLRPVTPDREAIEAICRICDDRVQHVRAVQNQLVEAEKQQDSMDEQEYFNEIRDNQRQKEKALKDFEEYITRTSNYSYLREAKWKQESSIDASRIQLKPKAGETQHPTNIKNIGCTTFGGKNVQVHSTPQDITGGPLARYDPLEGTLYPRRTSFTPISELA</sequence>
<feature type="domain" description="Cilia- and flagella-associated protein 69 ARM repeats" evidence="1">
    <location>
        <begin position="53"/>
        <end position="773"/>
    </location>
</feature>
<evidence type="ECO:0000313" key="3">
    <source>
        <dbReference type="Proteomes" id="UP000549394"/>
    </source>
</evidence>
<gene>
    <name evidence="2" type="ORF">DGYR_LOCUS5570</name>
</gene>
<keyword evidence="3" id="KW-1185">Reference proteome</keyword>
<dbReference type="GO" id="GO:0097730">
    <property type="term" value="C:non-motile cilium"/>
    <property type="evidence" value="ECO:0007669"/>
    <property type="project" value="TreeGrafter"/>
</dbReference>
<evidence type="ECO:0000313" key="2">
    <source>
        <dbReference type="EMBL" id="CAD5116995.1"/>
    </source>
</evidence>
<dbReference type="InterPro" id="IPR011989">
    <property type="entry name" value="ARM-like"/>
</dbReference>
<comment type="caution">
    <text evidence="2">The sequence shown here is derived from an EMBL/GenBank/DDBJ whole genome shotgun (WGS) entry which is preliminary data.</text>
</comment>
<dbReference type="PANTHER" id="PTHR14716">
    <property type="entry name" value="CILIA- AND FLAGELLA-ASSOCIATED PROTEIN 69"/>
    <property type="match status" value="1"/>
</dbReference>
<dbReference type="Proteomes" id="UP000549394">
    <property type="component" value="Unassembled WGS sequence"/>
</dbReference>
<protein>
    <submittedName>
        <fullName evidence="2">DgyrCDS5828</fullName>
    </submittedName>
</protein>
<dbReference type="PANTHER" id="PTHR14716:SF0">
    <property type="entry name" value="CILIA- AND FLAGELLA-ASSOCIATED PROTEIN 69"/>
    <property type="match status" value="1"/>
</dbReference>
<dbReference type="GO" id="GO:0097225">
    <property type="term" value="C:sperm midpiece"/>
    <property type="evidence" value="ECO:0007669"/>
    <property type="project" value="TreeGrafter"/>
</dbReference>
<dbReference type="Gene3D" id="1.25.10.10">
    <property type="entry name" value="Leucine-rich Repeat Variant"/>
    <property type="match status" value="2"/>
</dbReference>
<dbReference type="OrthoDB" id="191673at2759"/>
<accession>A0A7I8VMN3</accession>
<dbReference type="SUPFAM" id="SSF48371">
    <property type="entry name" value="ARM repeat"/>
    <property type="match status" value="1"/>
</dbReference>
<reference evidence="2 3" key="1">
    <citation type="submission" date="2020-08" db="EMBL/GenBank/DDBJ databases">
        <authorList>
            <person name="Hejnol A."/>
        </authorList>
    </citation>
    <scope>NUCLEOTIDE SEQUENCE [LARGE SCALE GENOMIC DNA]</scope>
</reference>
<evidence type="ECO:0000259" key="1">
    <source>
        <dbReference type="Pfam" id="PF21049"/>
    </source>
</evidence>
<dbReference type="AlphaFoldDB" id="A0A7I8VMN3"/>
<dbReference type="GO" id="GO:1902093">
    <property type="term" value="P:positive regulation of flagellated sperm motility"/>
    <property type="evidence" value="ECO:0007669"/>
    <property type="project" value="TreeGrafter"/>
</dbReference>
<dbReference type="InterPro" id="IPR048733">
    <property type="entry name" value="CFA69_ARM_dom"/>
</dbReference>
<organism evidence="2 3">
    <name type="scientific">Dimorphilus gyrociliatus</name>
    <dbReference type="NCBI Taxonomy" id="2664684"/>
    <lineage>
        <taxon>Eukaryota</taxon>
        <taxon>Metazoa</taxon>
        <taxon>Spiralia</taxon>
        <taxon>Lophotrochozoa</taxon>
        <taxon>Annelida</taxon>
        <taxon>Polychaeta</taxon>
        <taxon>Polychaeta incertae sedis</taxon>
        <taxon>Dinophilidae</taxon>
        <taxon>Dimorphilus</taxon>
    </lineage>
</organism>
<dbReference type="InterPro" id="IPR048732">
    <property type="entry name" value="CFA69"/>
</dbReference>
<proteinExistence type="predicted"/>
<dbReference type="EMBL" id="CAJFCJ010000007">
    <property type="protein sequence ID" value="CAD5116995.1"/>
    <property type="molecule type" value="Genomic_DNA"/>
</dbReference>
<dbReference type="Pfam" id="PF21049">
    <property type="entry name" value="CFA69_ARM_rpt"/>
    <property type="match status" value="1"/>
</dbReference>
<name>A0A7I8VMN3_9ANNE</name>
<dbReference type="InterPro" id="IPR016024">
    <property type="entry name" value="ARM-type_fold"/>
</dbReference>